<dbReference type="CDD" id="cd03808">
    <property type="entry name" value="GT4_CapM-like"/>
    <property type="match status" value="1"/>
</dbReference>
<keyword evidence="1" id="KW-0472">Membrane</keyword>
<evidence type="ECO:0000259" key="2">
    <source>
        <dbReference type="Pfam" id="PF00534"/>
    </source>
</evidence>
<dbReference type="EMBL" id="JFKA01000006">
    <property type="protein sequence ID" value="OSQ37507.1"/>
    <property type="molecule type" value="Genomic_DNA"/>
</dbReference>
<dbReference type="Pfam" id="PF00534">
    <property type="entry name" value="Glycos_transf_1"/>
    <property type="match status" value="1"/>
</dbReference>
<dbReference type="PANTHER" id="PTHR12526:SF638">
    <property type="entry name" value="SPORE COAT PROTEIN SA"/>
    <property type="match status" value="1"/>
</dbReference>
<evidence type="ECO:0000313" key="4">
    <source>
        <dbReference type="EMBL" id="OSQ37507.1"/>
    </source>
</evidence>
<dbReference type="SUPFAM" id="SSF53756">
    <property type="entry name" value="UDP-Glycosyltransferase/glycogen phosphorylase"/>
    <property type="match status" value="1"/>
</dbReference>
<comment type="caution">
    <text evidence="4">The sequence shown here is derived from an EMBL/GenBank/DDBJ whole genome shotgun (WGS) entry which is preliminary data.</text>
</comment>
<keyword evidence="5" id="KW-1185">Reference proteome</keyword>
<feature type="transmembrane region" description="Helical" evidence="1">
    <location>
        <begin position="82"/>
        <end position="106"/>
    </location>
</feature>
<dbReference type="InterPro" id="IPR001296">
    <property type="entry name" value="Glyco_trans_1"/>
</dbReference>
<keyword evidence="1" id="KW-0812">Transmembrane</keyword>
<dbReference type="STRING" id="1293891.TMES_14870"/>
<keyword evidence="1" id="KW-1133">Transmembrane helix</keyword>
<dbReference type="AlphaFoldDB" id="A0A1Y2L122"/>
<dbReference type="Proteomes" id="UP000193391">
    <property type="component" value="Unassembled WGS sequence"/>
</dbReference>
<organism evidence="4 5">
    <name type="scientific">Thalassospira mesophila</name>
    <dbReference type="NCBI Taxonomy" id="1293891"/>
    <lineage>
        <taxon>Bacteria</taxon>
        <taxon>Pseudomonadati</taxon>
        <taxon>Pseudomonadota</taxon>
        <taxon>Alphaproteobacteria</taxon>
        <taxon>Rhodospirillales</taxon>
        <taxon>Thalassospiraceae</taxon>
        <taxon>Thalassospira</taxon>
    </lineage>
</organism>
<dbReference type="InterPro" id="IPR028098">
    <property type="entry name" value="Glyco_trans_4-like_N"/>
</dbReference>
<dbReference type="GO" id="GO:0016757">
    <property type="term" value="F:glycosyltransferase activity"/>
    <property type="evidence" value="ECO:0007669"/>
    <property type="project" value="InterPro"/>
</dbReference>
<evidence type="ECO:0000313" key="5">
    <source>
        <dbReference type="Proteomes" id="UP000193391"/>
    </source>
</evidence>
<accession>A0A1Y2L122</accession>
<evidence type="ECO:0000256" key="1">
    <source>
        <dbReference type="SAM" id="Phobius"/>
    </source>
</evidence>
<gene>
    <name evidence="4" type="ORF">TMES_14870</name>
</gene>
<evidence type="ECO:0008006" key="6">
    <source>
        <dbReference type="Google" id="ProtNLM"/>
    </source>
</evidence>
<feature type="domain" description="Glycosyltransferase subfamily 4-like N-terminal" evidence="3">
    <location>
        <begin position="2"/>
        <end position="136"/>
    </location>
</feature>
<dbReference type="Pfam" id="PF13477">
    <property type="entry name" value="Glyco_trans_4_2"/>
    <property type="match status" value="1"/>
</dbReference>
<proteinExistence type="predicted"/>
<evidence type="ECO:0000259" key="3">
    <source>
        <dbReference type="Pfam" id="PF13477"/>
    </source>
</evidence>
<feature type="domain" description="Glycosyl transferase family 1" evidence="2">
    <location>
        <begin position="189"/>
        <end position="349"/>
    </location>
</feature>
<dbReference type="Gene3D" id="3.40.50.2000">
    <property type="entry name" value="Glycogen Phosphorylase B"/>
    <property type="match status" value="2"/>
</dbReference>
<dbReference type="PANTHER" id="PTHR12526">
    <property type="entry name" value="GLYCOSYLTRANSFERASE"/>
    <property type="match status" value="1"/>
</dbReference>
<sequence>MLFVCSEDWYFVSHRMALARAAQVRGWEIIVACRANEAAIGLREEGFRVIDLNIARGGLNPVKSLATVFSLWRLMRQEKPDIVVNVAIQCVILSALAGLLAGVSRSVNMVTGLGFVFVSNGRKARIVRAIISAVLRVYALFPSIKVIVQNHDDYELMRQLGFSKSGLSLIKGSGVDLQKYLPVSDMREGDNPKTAIFVARMLWSKGLGELIGAARLLQQKGRHYRIWLVGDVDLANPDSANVSDLEQWQNDGLVEWLGRRSDIPALLTQSDLAILPSWREGLPKSLLEAAACGLAMVATDVPGCREIVKHEETGLLVPMGDKPALADAIETLMEDDASRRRFGQQARKMVEDELCDAIVVEKTLAVIEADQSFKK</sequence>
<name>A0A1Y2L122_9PROT</name>
<reference evidence="4 5" key="1">
    <citation type="submission" date="2014-03" db="EMBL/GenBank/DDBJ databases">
        <title>The draft genome sequence of Thalassospira mesophila JCM 18969.</title>
        <authorList>
            <person name="Lai Q."/>
            <person name="Shao Z."/>
        </authorList>
    </citation>
    <scope>NUCLEOTIDE SEQUENCE [LARGE SCALE GENOMIC DNA]</scope>
    <source>
        <strain evidence="4 5">JCM 18969</strain>
    </source>
</reference>
<protein>
    <recommendedName>
        <fullName evidence="6">Glycosyl transferase family 1</fullName>
    </recommendedName>
</protein>